<dbReference type="PRINTS" id="PR00131">
    <property type="entry name" value="GLHYDRLASE1"/>
</dbReference>
<proteinExistence type="inferred from homology"/>
<reference evidence="9 11" key="2">
    <citation type="journal article" date="2017" name="Front. Microbiol.">
        <title>New Insights into the Diversity of the Genus Faecalibacterium.</title>
        <authorList>
            <person name="Benevides L."/>
            <person name="Burman S."/>
            <person name="Martin R."/>
            <person name="Robert V."/>
            <person name="Thomas M."/>
            <person name="Miquel S."/>
            <person name="Chain F."/>
            <person name="Sokol H."/>
            <person name="Bermudez-Humaran L.G."/>
            <person name="Morrison M."/>
            <person name="Langella P."/>
            <person name="Azevedo V.A."/>
            <person name="Chatel J.M."/>
            <person name="Soares S."/>
        </authorList>
    </citation>
    <scope>NUCLEOTIDE SEQUENCE [LARGE SCALE GENOMIC DNA]</scope>
    <source>
        <strain evidence="9 11">CNCM I 4546</strain>
    </source>
</reference>
<dbReference type="OrthoDB" id="2339329at2"/>
<evidence type="ECO:0000256" key="1">
    <source>
        <dbReference type="ARBA" id="ARBA00010838"/>
    </source>
</evidence>
<dbReference type="RefSeq" id="WP_005920853.1">
    <property type="nucleotide sequence ID" value="NZ_CABKNH010000022.1"/>
</dbReference>
<dbReference type="SUPFAM" id="SSF51445">
    <property type="entry name" value="(Trans)glycosidases"/>
    <property type="match status" value="1"/>
</dbReference>
<feature type="active site" description="Nucleophile" evidence="4">
    <location>
        <position position="374"/>
    </location>
</feature>
<dbReference type="Proteomes" id="UP000477010">
    <property type="component" value="Unassembled WGS sequence"/>
</dbReference>
<dbReference type="InterPro" id="IPR018120">
    <property type="entry name" value="Glyco_hydro_1_AS"/>
</dbReference>
<protein>
    <submittedName>
        <fullName evidence="9">6-phospho-beta-glucosidase</fullName>
    </submittedName>
    <submittedName>
        <fullName evidence="7">Aryl-phospho-beta-D-glucosidase BglH</fullName>
        <ecNumber evidence="7">3.2.1.86</ecNumber>
    </submittedName>
    <submittedName>
        <fullName evidence="8">Family 1 glycosylhydrolase</fullName>
    </submittedName>
</protein>
<evidence type="ECO:0000313" key="9">
    <source>
        <dbReference type="EMBL" id="PDX72408.1"/>
    </source>
</evidence>
<evidence type="ECO:0000256" key="3">
    <source>
        <dbReference type="ARBA" id="ARBA00023295"/>
    </source>
</evidence>
<sequence length="475" mass="54350">MKLKSDFLWGGALAANQCEGAWQEDGRLPASADFLPDAAHGRWNAMLHPGNILETRYDYYPSREAIDFYHRYKEDIRLLAESGIKALRLSISWTRIYPTGEENAPNEDGLRFYEELFTECRRYGIEPVVTLCHFDVPEALIRKYGAWADRRLIALYEKYAATMFDRYRNLVKYWMTFNEINMITHIPYLGGGLLVDKDDPEFNQIVYNAAHNQLVASACAVRIGKKINPNFRIGCMMAAGSFYPYSCNPNDVMEARISNNKNYIFPDVQLNGCYSGFARNYFAKLGITLDEQPGDDELLAQNTCDFLGFSYYSSRLISTDPEHLKNVADGNAITTLRNPYLQITKWGRQIDPVGLRVTMNDLYDRYHKPLFIVENGLGVEDTLEVDGSVHDPYRVEYLDAHITQMKKAVLEDGIPCMGYLVWGIIDLVSAGGGEMDKRYGLVYVNKHNDGTGDLARYKKDSFGWYAQKIREECYE</sequence>
<name>A0A173S4R6_9FIRM</name>
<dbReference type="FunFam" id="3.20.20.80:FF:000004">
    <property type="entry name" value="Beta-glucosidase 6-phospho-beta-glucosidase"/>
    <property type="match status" value="1"/>
</dbReference>
<dbReference type="EC" id="3.2.1.86" evidence="7"/>
<keyword evidence="2 6" id="KW-0378">Hydrolase</keyword>
<reference evidence="9" key="3">
    <citation type="submission" date="2017-07" db="EMBL/GenBank/DDBJ databases">
        <authorList>
            <person name="Sun Z.S."/>
            <person name="Albrecht U."/>
            <person name="Echele G."/>
            <person name="Lee C.C."/>
        </authorList>
    </citation>
    <scope>NUCLEOTIDE SEQUENCE</scope>
    <source>
        <strain evidence="9">CNCM I 4546</strain>
    </source>
</reference>
<dbReference type="GeneID" id="75067133"/>
<dbReference type="GO" id="GO:0005829">
    <property type="term" value="C:cytosol"/>
    <property type="evidence" value="ECO:0007669"/>
    <property type="project" value="TreeGrafter"/>
</dbReference>
<evidence type="ECO:0000313" key="8">
    <source>
        <dbReference type="EMBL" id="MSC80016.1"/>
    </source>
</evidence>
<evidence type="ECO:0000313" key="7">
    <source>
        <dbReference type="EMBL" id="CUM84956.1"/>
    </source>
</evidence>
<dbReference type="EMBL" id="CYXN01000004">
    <property type="protein sequence ID" value="CUM84956.1"/>
    <property type="molecule type" value="Genomic_DNA"/>
</dbReference>
<dbReference type="PROSITE" id="PS00572">
    <property type="entry name" value="GLYCOSYL_HYDROL_F1_1"/>
    <property type="match status" value="1"/>
</dbReference>
<keyword evidence="3 6" id="KW-0326">Glycosidase</keyword>
<dbReference type="GO" id="GO:0016052">
    <property type="term" value="P:carbohydrate catabolic process"/>
    <property type="evidence" value="ECO:0007669"/>
    <property type="project" value="TreeGrafter"/>
</dbReference>
<accession>A0A173S4R6</accession>
<evidence type="ECO:0000256" key="4">
    <source>
        <dbReference type="PROSITE-ProRule" id="PRU10055"/>
    </source>
</evidence>
<dbReference type="EMBL" id="WKQE01000003">
    <property type="protein sequence ID" value="MSC80016.1"/>
    <property type="molecule type" value="Genomic_DNA"/>
</dbReference>
<evidence type="ECO:0000256" key="2">
    <source>
        <dbReference type="ARBA" id="ARBA00022801"/>
    </source>
</evidence>
<comment type="similarity">
    <text evidence="1 5">Belongs to the glycosyl hydrolase 1 family.</text>
</comment>
<gene>
    <name evidence="7" type="primary">bglH_1</name>
    <name evidence="9" type="ORF">CGS55_07830</name>
    <name evidence="7" type="ORF">ERS852582_00813</name>
    <name evidence="8" type="ORF">GKD85_04135</name>
</gene>
<dbReference type="PANTHER" id="PTHR10353:SF296">
    <property type="entry name" value="6-PHOSPHO-BETA-GLUCOSIDASE"/>
    <property type="match status" value="1"/>
</dbReference>
<reference evidence="8 12" key="4">
    <citation type="journal article" date="2019" name="Nat. Med.">
        <title>A library of human gut bacterial isolates paired with longitudinal multiomics data enables mechanistic microbiome research.</title>
        <authorList>
            <person name="Poyet M."/>
            <person name="Groussin M."/>
            <person name="Gibbons S.M."/>
            <person name="Avila-Pacheco J."/>
            <person name="Jiang X."/>
            <person name="Kearney S.M."/>
            <person name="Perrotta A.R."/>
            <person name="Berdy B."/>
            <person name="Zhao S."/>
            <person name="Lieberman T.D."/>
            <person name="Swanson P.K."/>
            <person name="Smith M."/>
            <person name="Roesemann S."/>
            <person name="Alexander J.E."/>
            <person name="Rich S.A."/>
            <person name="Livny J."/>
            <person name="Vlamakis H."/>
            <person name="Clish C."/>
            <person name="Bullock K."/>
            <person name="Deik A."/>
            <person name="Scott J."/>
            <person name="Pierce K.A."/>
            <person name="Xavier R.J."/>
            <person name="Alm E.J."/>
        </authorList>
    </citation>
    <scope>NUCLEOTIDE SEQUENCE [LARGE SCALE GENOMIC DNA]</scope>
    <source>
        <strain evidence="8 12">BIOML-B9</strain>
    </source>
</reference>
<evidence type="ECO:0000313" key="11">
    <source>
        <dbReference type="Proteomes" id="UP000219901"/>
    </source>
</evidence>
<dbReference type="PROSITE" id="PS00653">
    <property type="entry name" value="GLYCOSYL_HYDROL_F1_2"/>
    <property type="match status" value="1"/>
</dbReference>
<evidence type="ECO:0000256" key="6">
    <source>
        <dbReference type="RuleBase" id="RU004468"/>
    </source>
</evidence>
<dbReference type="InterPro" id="IPR001360">
    <property type="entry name" value="Glyco_hydro_1"/>
</dbReference>
<dbReference type="PANTHER" id="PTHR10353">
    <property type="entry name" value="GLYCOSYL HYDROLASE"/>
    <property type="match status" value="1"/>
</dbReference>
<dbReference type="EMBL" id="NMTV01000047">
    <property type="protein sequence ID" value="PDX72408.1"/>
    <property type="molecule type" value="Genomic_DNA"/>
</dbReference>
<dbReference type="Pfam" id="PF00232">
    <property type="entry name" value="Glyco_hydro_1"/>
    <property type="match status" value="1"/>
</dbReference>
<dbReference type="InterPro" id="IPR033132">
    <property type="entry name" value="GH_1_N_CS"/>
</dbReference>
<dbReference type="AlphaFoldDB" id="A0A173S4R6"/>
<evidence type="ECO:0000313" key="12">
    <source>
        <dbReference type="Proteomes" id="UP000477010"/>
    </source>
</evidence>
<dbReference type="GO" id="GO:0008706">
    <property type="term" value="F:6-phospho-beta-glucosidase activity"/>
    <property type="evidence" value="ECO:0007669"/>
    <property type="project" value="UniProtKB-EC"/>
</dbReference>
<organism evidence="7 10">
    <name type="scientific">Faecalibacterium prausnitzii</name>
    <dbReference type="NCBI Taxonomy" id="853"/>
    <lineage>
        <taxon>Bacteria</taxon>
        <taxon>Bacillati</taxon>
        <taxon>Bacillota</taxon>
        <taxon>Clostridia</taxon>
        <taxon>Eubacteriales</taxon>
        <taxon>Oscillospiraceae</taxon>
        <taxon>Faecalibacterium</taxon>
    </lineage>
</organism>
<dbReference type="Proteomes" id="UP000219901">
    <property type="component" value="Unassembled WGS sequence"/>
</dbReference>
<dbReference type="InterPro" id="IPR017853">
    <property type="entry name" value="GH"/>
</dbReference>
<dbReference type="Gene3D" id="3.20.20.80">
    <property type="entry name" value="Glycosidases"/>
    <property type="match status" value="1"/>
</dbReference>
<dbReference type="Proteomes" id="UP000095649">
    <property type="component" value="Unassembled WGS sequence"/>
</dbReference>
<reference evidence="7 10" key="1">
    <citation type="submission" date="2015-09" db="EMBL/GenBank/DDBJ databases">
        <authorList>
            <consortium name="Pathogen Informatics"/>
        </authorList>
    </citation>
    <scope>NUCLEOTIDE SEQUENCE [LARGE SCALE GENOMIC DNA]</scope>
    <source>
        <strain evidence="7 10">2789STDY5834970</strain>
    </source>
</reference>
<evidence type="ECO:0000313" key="10">
    <source>
        <dbReference type="Proteomes" id="UP000095649"/>
    </source>
</evidence>
<evidence type="ECO:0000256" key="5">
    <source>
        <dbReference type="RuleBase" id="RU003690"/>
    </source>
</evidence>